<dbReference type="EMBL" id="MU155379">
    <property type="protein sequence ID" value="KAF9474429.1"/>
    <property type="molecule type" value="Genomic_DNA"/>
</dbReference>
<evidence type="ECO:0000256" key="1">
    <source>
        <dbReference type="SAM" id="MobiDB-lite"/>
    </source>
</evidence>
<dbReference type="Gene3D" id="1.25.40.10">
    <property type="entry name" value="Tetratricopeptide repeat domain"/>
    <property type="match status" value="1"/>
</dbReference>
<dbReference type="InterPro" id="IPR011990">
    <property type="entry name" value="TPR-like_helical_dom_sf"/>
</dbReference>
<feature type="region of interest" description="Disordered" evidence="1">
    <location>
        <begin position="344"/>
        <end position="381"/>
    </location>
</feature>
<evidence type="ECO:0000313" key="3">
    <source>
        <dbReference type="Proteomes" id="UP000807469"/>
    </source>
</evidence>
<accession>A0A9P6CVQ5</accession>
<dbReference type="SUPFAM" id="SSF48452">
    <property type="entry name" value="TPR-like"/>
    <property type="match status" value="1"/>
</dbReference>
<comment type="caution">
    <text evidence="2">The sequence shown here is derived from an EMBL/GenBank/DDBJ whole genome shotgun (WGS) entry which is preliminary data.</text>
</comment>
<proteinExistence type="predicted"/>
<keyword evidence="3" id="KW-1185">Reference proteome</keyword>
<dbReference type="OrthoDB" id="10539277at2759"/>
<organism evidence="2 3">
    <name type="scientific">Pholiota conissans</name>
    <dbReference type="NCBI Taxonomy" id="109636"/>
    <lineage>
        <taxon>Eukaryota</taxon>
        <taxon>Fungi</taxon>
        <taxon>Dikarya</taxon>
        <taxon>Basidiomycota</taxon>
        <taxon>Agaricomycotina</taxon>
        <taxon>Agaricomycetes</taxon>
        <taxon>Agaricomycetidae</taxon>
        <taxon>Agaricales</taxon>
        <taxon>Agaricineae</taxon>
        <taxon>Strophariaceae</taxon>
        <taxon>Pholiota</taxon>
    </lineage>
</organism>
<evidence type="ECO:0000313" key="2">
    <source>
        <dbReference type="EMBL" id="KAF9474429.1"/>
    </source>
</evidence>
<dbReference type="AlphaFoldDB" id="A0A9P6CVQ5"/>
<sequence length="417" mass="47481">MCIFTGLFPRLRRCFKTSPETFVTRGIQFQEKFAASEDKNSDNAQYFLTKAAILFSQARERYHERNDDEALARVLSYLALVDWDLYSWSGKSQGKLSQAITSYDEAIAKFEALPDLPSNYIDLLANAALAYKERFELWHDQSDINKSLEYYTTALRSIPQDSPRYIDISQIIGSIYWKLYCDPSCTETRKIEMMDNANTYFQQAYERFPAENVSEKSNCAYTLARISYAKFQRELRISGPSAKSHLDASIDLYRSAIDCMSGTHPYYSKTLRAIALIIWYRYKEYHEETDLPEAQIFAELALKFYPVGTEECRALAEISGAPNSTANAYDSSSPTRSFGTALTIQSQEPNSPTISVDPYDVHGSGISDEPPSPSSTKSRRRTYYLSTISPSTLAYPSRNKTTRNTLHVLQLSINTRI</sequence>
<feature type="compositionally biased region" description="Polar residues" evidence="1">
    <location>
        <begin position="344"/>
        <end position="354"/>
    </location>
</feature>
<protein>
    <submittedName>
        <fullName evidence="2">Uncharacterized protein</fullName>
    </submittedName>
</protein>
<gene>
    <name evidence="2" type="ORF">BDN70DRAFT_997057</name>
</gene>
<dbReference type="Proteomes" id="UP000807469">
    <property type="component" value="Unassembled WGS sequence"/>
</dbReference>
<reference evidence="2" key="1">
    <citation type="submission" date="2020-11" db="EMBL/GenBank/DDBJ databases">
        <authorList>
            <consortium name="DOE Joint Genome Institute"/>
            <person name="Ahrendt S."/>
            <person name="Riley R."/>
            <person name="Andreopoulos W."/>
            <person name="Labutti K."/>
            <person name="Pangilinan J."/>
            <person name="Ruiz-Duenas F.J."/>
            <person name="Barrasa J.M."/>
            <person name="Sanchez-Garcia M."/>
            <person name="Camarero S."/>
            <person name="Miyauchi S."/>
            <person name="Serrano A."/>
            <person name="Linde D."/>
            <person name="Babiker R."/>
            <person name="Drula E."/>
            <person name="Ayuso-Fernandez I."/>
            <person name="Pacheco R."/>
            <person name="Padilla G."/>
            <person name="Ferreira P."/>
            <person name="Barriuso J."/>
            <person name="Kellner H."/>
            <person name="Castanera R."/>
            <person name="Alfaro M."/>
            <person name="Ramirez L."/>
            <person name="Pisabarro A.G."/>
            <person name="Kuo A."/>
            <person name="Tritt A."/>
            <person name="Lipzen A."/>
            <person name="He G."/>
            <person name="Yan M."/>
            <person name="Ng V."/>
            <person name="Cullen D."/>
            <person name="Martin F."/>
            <person name="Rosso M.-N."/>
            <person name="Henrissat B."/>
            <person name="Hibbett D."/>
            <person name="Martinez A.T."/>
            <person name="Grigoriev I.V."/>
        </authorList>
    </citation>
    <scope>NUCLEOTIDE SEQUENCE</scope>
    <source>
        <strain evidence="2">CIRM-BRFM 674</strain>
    </source>
</reference>
<name>A0A9P6CVQ5_9AGAR</name>